<dbReference type="GO" id="GO:0016020">
    <property type="term" value="C:membrane"/>
    <property type="evidence" value="ECO:0007669"/>
    <property type="project" value="InterPro"/>
</dbReference>
<organism evidence="2 3">
    <name type="scientific">Paramecium primaurelia</name>
    <dbReference type="NCBI Taxonomy" id="5886"/>
    <lineage>
        <taxon>Eukaryota</taxon>
        <taxon>Sar</taxon>
        <taxon>Alveolata</taxon>
        <taxon>Ciliophora</taxon>
        <taxon>Intramacronucleata</taxon>
        <taxon>Oligohymenophorea</taxon>
        <taxon>Peniculida</taxon>
        <taxon>Parameciidae</taxon>
        <taxon>Paramecium</taxon>
    </lineage>
</organism>
<sequence length="211" mass="24866">MKSSNYETIELQGNPASRANEDDAFQQHGRLSYLFQTSLPLKISQRKKSTIIGSSKKNAFEDSRITRLYFERYRVLELGRMWTICASIVLMVLEYEVSFANQLTEIYQEEIKTLLYLILILTIVSIIMTLIAYLAELEFRKRSLTVLIASTIFQTNLIFLLLIETTILLHCPTPYTIGYKVSFSQRYSHQPRFYLLMRYQPSQCFFDHYQY</sequence>
<keyword evidence="1" id="KW-0472">Membrane</keyword>
<keyword evidence="3" id="KW-1185">Reference proteome</keyword>
<feature type="transmembrane region" description="Helical" evidence="1">
    <location>
        <begin position="75"/>
        <end position="93"/>
    </location>
</feature>
<protein>
    <submittedName>
        <fullName evidence="2">Uncharacterized protein</fullName>
    </submittedName>
</protein>
<evidence type="ECO:0000313" key="2">
    <source>
        <dbReference type="EMBL" id="CAD8116663.1"/>
    </source>
</evidence>
<accession>A0A8S1QLR0</accession>
<dbReference type="InterPro" id="IPR015449">
    <property type="entry name" value="K_chnl_Ca-activ_SK"/>
</dbReference>
<name>A0A8S1QLR0_PARPR</name>
<evidence type="ECO:0000256" key="1">
    <source>
        <dbReference type="SAM" id="Phobius"/>
    </source>
</evidence>
<dbReference type="EMBL" id="CAJJDM010000185">
    <property type="protein sequence ID" value="CAD8116663.1"/>
    <property type="molecule type" value="Genomic_DNA"/>
</dbReference>
<feature type="transmembrane region" description="Helical" evidence="1">
    <location>
        <begin position="144"/>
        <end position="163"/>
    </location>
</feature>
<keyword evidence="1" id="KW-0812">Transmembrane</keyword>
<evidence type="ECO:0000313" key="3">
    <source>
        <dbReference type="Proteomes" id="UP000688137"/>
    </source>
</evidence>
<keyword evidence="1" id="KW-1133">Transmembrane helix</keyword>
<reference evidence="2" key="1">
    <citation type="submission" date="2021-01" db="EMBL/GenBank/DDBJ databases">
        <authorList>
            <consortium name="Genoscope - CEA"/>
            <person name="William W."/>
        </authorList>
    </citation>
    <scope>NUCLEOTIDE SEQUENCE</scope>
</reference>
<proteinExistence type="predicted"/>
<dbReference type="GO" id="GO:0016286">
    <property type="term" value="F:small conductance calcium-activated potassium channel activity"/>
    <property type="evidence" value="ECO:0007669"/>
    <property type="project" value="InterPro"/>
</dbReference>
<dbReference type="PANTHER" id="PTHR10153">
    <property type="entry name" value="SMALL CONDUCTANCE CALCIUM-ACTIVATED POTASSIUM CHANNEL"/>
    <property type="match status" value="1"/>
</dbReference>
<dbReference type="Proteomes" id="UP000688137">
    <property type="component" value="Unassembled WGS sequence"/>
</dbReference>
<gene>
    <name evidence="2" type="ORF">PPRIM_AZ9-3.1.T1760028</name>
</gene>
<feature type="transmembrane region" description="Helical" evidence="1">
    <location>
        <begin position="113"/>
        <end position="135"/>
    </location>
</feature>
<dbReference type="AlphaFoldDB" id="A0A8S1QLR0"/>
<comment type="caution">
    <text evidence="2">The sequence shown here is derived from an EMBL/GenBank/DDBJ whole genome shotgun (WGS) entry which is preliminary data.</text>
</comment>